<sequence length="75" mass="8769">MGVCNIDHSQESVVKKLKSQEEFLPEDLTEKLYHFLDEDRSQETLNELLHLFKKYDLASKSEQEERDGQLTALIS</sequence>
<accession>A0A1H1FLR3</accession>
<evidence type="ECO:0008006" key="3">
    <source>
        <dbReference type="Google" id="ProtNLM"/>
    </source>
</evidence>
<evidence type="ECO:0000313" key="1">
    <source>
        <dbReference type="EMBL" id="SDR01855.1"/>
    </source>
</evidence>
<keyword evidence="2" id="KW-1185">Reference proteome</keyword>
<protein>
    <recommendedName>
        <fullName evidence="3">Group-specific protein</fullName>
    </recommendedName>
</protein>
<gene>
    <name evidence="1" type="ORF">SAMN05216231_3287</name>
</gene>
<reference evidence="1 2" key="1">
    <citation type="submission" date="2016-10" db="EMBL/GenBank/DDBJ databases">
        <authorList>
            <person name="de Groot N.N."/>
        </authorList>
    </citation>
    <scope>NUCLEOTIDE SEQUENCE [LARGE SCALE GENOMIC DNA]</scope>
    <source>
        <strain evidence="1 2">CGMCC 1.10449</strain>
    </source>
</reference>
<dbReference type="AlphaFoldDB" id="A0A1H1FLR3"/>
<organism evidence="1 2">
    <name type="scientific">Virgibacillus salinus</name>
    <dbReference type="NCBI Taxonomy" id="553311"/>
    <lineage>
        <taxon>Bacteria</taxon>
        <taxon>Bacillati</taxon>
        <taxon>Bacillota</taxon>
        <taxon>Bacilli</taxon>
        <taxon>Bacillales</taxon>
        <taxon>Bacillaceae</taxon>
        <taxon>Virgibacillus</taxon>
    </lineage>
</organism>
<dbReference type="STRING" id="553311.SAMN05216231_3287"/>
<name>A0A1H1FLR3_9BACI</name>
<evidence type="ECO:0000313" key="2">
    <source>
        <dbReference type="Proteomes" id="UP000199444"/>
    </source>
</evidence>
<dbReference type="Proteomes" id="UP000199444">
    <property type="component" value="Unassembled WGS sequence"/>
</dbReference>
<proteinExistence type="predicted"/>
<dbReference type="RefSeq" id="WP_092494032.1">
    <property type="nucleotide sequence ID" value="NZ_FNKD01000004.1"/>
</dbReference>
<dbReference type="EMBL" id="FNKD01000004">
    <property type="protein sequence ID" value="SDR01855.1"/>
    <property type="molecule type" value="Genomic_DNA"/>
</dbReference>